<reference evidence="2" key="1">
    <citation type="submission" date="2018-03" db="EMBL/GenBank/DDBJ databases">
        <authorList>
            <person name="Blom J."/>
        </authorList>
    </citation>
    <scope>NUCLEOTIDE SEQUENCE [LARGE SCALE GENOMIC DNA]</scope>
    <source>
        <strain evidence="2">KPC-SM-21</strain>
    </source>
</reference>
<sequence>MKKIILCFLMCSIFNIEVNASMSETGEIIMSENQSLNLISEITRIGSTEKWNSSLFFEGSLKIHVLKDGTITDYGMYTLSKTKFGFPVAIRVSNLNDKNKHFNFFVSTPSGLLFKNPIYVNRLCCTNLSVKAFSAI</sequence>
<dbReference type="EMBL" id="OOGT01000416">
    <property type="protein sequence ID" value="SPL72650.1"/>
    <property type="molecule type" value="Genomic_DNA"/>
</dbReference>
<evidence type="ECO:0000313" key="2">
    <source>
        <dbReference type="Proteomes" id="UP000245974"/>
    </source>
</evidence>
<name>A0A2U3N4L8_9GAMM</name>
<keyword evidence="2" id="KW-1185">Reference proteome</keyword>
<dbReference type="AlphaFoldDB" id="A0A2U3N4L8"/>
<accession>A0A2U3N4L8</accession>
<dbReference type="Proteomes" id="UP000245974">
    <property type="component" value="Unassembled WGS sequence"/>
</dbReference>
<dbReference type="InParanoid" id="A0A2U3N4L8"/>
<evidence type="ECO:0000313" key="1">
    <source>
        <dbReference type="EMBL" id="SPL72650.1"/>
    </source>
</evidence>
<gene>
    <name evidence="1" type="ORF">KPC_3828</name>
</gene>
<proteinExistence type="predicted"/>
<protein>
    <submittedName>
        <fullName evidence="1">Uncharacterized protein</fullName>
    </submittedName>
</protein>
<dbReference type="RefSeq" id="WP_171334571.1">
    <property type="nucleotide sequence ID" value="NZ_OOGT01000416.1"/>
</dbReference>
<organism evidence="1 2">
    <name type="scientific">Acinetobacter stercoris</name>
    <dbReference type="NCBI Taxonomy" id="2126983"/>
    <lineage>
        <taxon>Bacteria</taxon>
        <taxon>Pseudomonadati</taxon>
        <taxon>Pseudomonadota</taxon>
        <taxon>Gammaproteobacteria</taxon>
        <taxon>Moraxellales</taxon>
        <taxon>Moraxellaceae</taxon>
        <taxon>Acinetobacter</taxon>
    </lineage>
</organism>